<name>A0ABQ5K2V6_9EUKA</name>
<feature type="region of interest" description="Disordered" evidence="1">
    <location>
        <begin position="520"/>
        <end position="601"/>
    </location>
</feature>
<feature type="compositionally biased region" description="Polar residues" evidence="1">
    <location>
        <begin position="526"/>
        <end position="537"/>
    </location>
</feature>
<accession>A0ABQ5K2V6</accession>
<dbReference type="EMBL" id="BQXS01012667">
    <property type="protein sequence ID" value="GKT26634.1"/>
    <property type="molecule type" value="Genomic_DNA"/>
</dbReference>
<reference evidence="2" key="1">
    <citation type="submission" date="2022-03" db="EMBL/GenBank/DDBJ databases">
        <title>Draft genome sequence of Aduncisulcus paluster, a free-living microaerophilic Fornicata.</title>
        <authorList>
            <person name="Yuyama I."/>
            <person name="Kume K."/>
            <person name="Tamura T."/>
            <person name="Inagaki Y."/>
            <person name="Hashimoto T."/>
        </authorList>
    </citation>
    <scope>NUCLEOTIDE SEQUENCE</scope>
    <source>
        <strain evidence="2">NY0171</strain>
    </source>
</reference>
<dbReference type="Gene3D" id="1.25.10.10">
    <property type="entry name" value="Leucine-rich Repeat Variant"/>
    <property type="match status" value="1"/>
</dbReference>
<dbReference type="InterPro" id="IPR002554">
    <property type="entry name" value="PP2A_B56"/>
</dbReference>
<comment type="caution">
    <text evidence="2">The sequence shown here is derived from an EMBL/GenBank/DDBJ whole genome shotgun (WGS) entry which is preliminary data.</text>
</comment>
<evidence type="ECO:0000256" key="1">
    <source>
        <dbReference type="SAM" id="MobiDB-lite"/>
    </source>
</evidence>
<dbReference type="InterPro" id="IPR016024">
    <property type="entry name" value="ARM-type_fold"/>
</dbReference>
<evidence type="ECO:0000313" key="2">
    <source>
        <dbReference type="EMBL" id="GKT26634.1"/>
    </source>
</evidence>
<dbReference type="Pfam" id="PF01603">
    <property type="entry name" value="B56"/>
    <property type="match status" value="1"/>
</dbReference>
<dbReference type="InterPro" id="IPR011989">
    <property type="entry name" value="ARM-like"/>
</dbReference>
<evidence type="ECO:0000313" key="3">
    <source>
        <dbReference type="Proteomes" id="UP001057375"/>
    </source>
</evidence>
<gene>
    <name evidence="2" type="ORF">ADUPG1_013427</name>
</gene>
<protein>
    <submittedName>
        <fullName evidence="2">Protein phosphatase 2A, regulatory B subunit, B56 like protein</fullName>
    </submittedName>
</protein>
<sequence length="625" mass="71832">MAILVQSHTNILIPMINQNLPMEKRNLRDAKDEAVVSLFIMKLRQISLHISPLDSESEEAKAKKTLLREILDFMRVRPDVACCEPIIPEIVECVCKNIFSNRYHPPSIRRIHPTGFMQHQNSSLDVDFDEPRLDPAWDWIEMIYMMFLQMLISREFKVKVARKYITIHFLTQFIFRFQSDDPRERDFLKGALHRIYVKFVIYRAHIRRTFGYIFSMIASGSSRNEWNCTTGIAELLEILGSIINGFSQPLRMEHRHFLMHNLLPLHEIPRIRSFNLQLAQCTVQYVGREPELIVPIICRLVRIFPHCNAPKAILLLNELEELIESVDSAYYPHIAPPLVNLLERCCSSFHFQIAERTLVFLQNKSFQEMIRSNQKLVSKLVNSLCTNLSNHWNEGIIELSYSSMGTLLDLNRSVVEMSIFHFSEEEQVMCLRRRARFYSWEKIETSQGSDVDSIPGSQIITSRESLRRKLFKSIRSVVISPYDHSIVGADPLGLSVSDLDKQIAHEIVLGKRQFFTGDAQDLPASPASSGTRSTPSDKSLESCIDSVRSERSSLTESISEEADGVSSQATESKWYKPSVSADVTSSDPSSARHRRKSILPTTMEARQASEVLQEWVPLEQRLKCK</sequence>
<dbReference type="PANTHER" id="PTHR10257:SF3">
    <property type="entry name" value="SERINE_THREONINE-PROTEIN PHOSPHATASE 2A 56 KDA REGULATORY SUBUNIT GAMMA ISOFORM"/>
    <property type="match status" value="1"/>
</dbReference>
<dbReference type="PANTHER" id="PTHR10257">
    <property type="entry name" value="SERINE/THREONINE PROTEIN PHOSPHATASE 2A PP2A REGULATORY SUBUNIT B"/>
    <property type="match status" value="1"/>
</dbReference>
<keyword evidence="3" id="KW-1185">Reference proteome</keyword>
<dbReference type="Proteomes" id="UP001057375">
    <property type="component" value="Unassembled WGS sequence"/>
</dbReference>
<dbReference type="SUPFAM" id="SSF48371">
    <property type="entry name" value="ARM repeat"/>
    <property type="match status" value="1"/>
</dbReference>
<proteinExistence type="predicted"/>
<organism evidence="2 3">
    <name type="scientific">Aduncisulcus paluster</name>
    <dbReference type="NCBI Taxonomy" id="2918883"/>
    <lineage>
        <taxon>Eukaryota</taxon>
        <taxon>Metamonada</taxon>
        <taxon>Carpediemonas-like organisms</taxon>
        <taxon>Aduncisulcus</taxon>
    </lineage>
</organism>